<proteinExistence type="predicted"/>
<dbReference type="STRING" id="1227077.SAMN04515668_4832"/>
<keyword evidence="1" id="KW-0812">Transmembrane</keyword>
<protein>
    <submittedName>
        <fullName evidence="2">Uncharacterized protein</fullName>
    </submittedName>
</protein>
<feature type="transmembrane region" description="Helical" evidence="1">
    <location>
        <begin position="38"/>
        <end position="61"/>
    </location>
</feature>
<name>A0A1I6BNS5_HYMAR</name>
<accession>A0A1I6BNS5</accession>
<feature type="transmembrane region" description="Helical" evidence="1">
    <location>
        <begin position="73"/>
        <end position="97"/>
    </location>
</feature>
<dbReference type="EMBL" id="FOXS01000010">
    <property type="protein sequence ID" value="SFQ82534.1"/>
    <property type="molecule type" value="Genomic_DNA"/>
</dbReference>
<dbReference type="Proteomes" id="UP000199029">
    <property type="component" value="Unassembled WGS sequence"/>
</dbReference>
<dbReference type="AlphaFoldDB" id="A0A1I6BNS5"/>
<organism evidence="2 3">
    <name type="scientific">Hymenobacter arizonensis</name>
    <name type="common">Siccationidurans arizonensis</name>
    <dbReference type="NCBI Taxonomy" id="1227077"/>
    <lineage>
        <taxon>Bacteria</taxon>
        <taxon>Pseudomonadati</taxon>
        <taxon>Bacteroidota</taxon>
        <taxon>Cytophagia</taxon>
        <taxon>Cytophagales</taxon>
        <taxon>Hymenobacteraceae</taxon>
        <taxon>Hymenobacter</taxon>
    </lineage>
</organism>
<keyword evidence="1" id="KW-0472">Membrane</keyword>
<keyword evidence="1" id="KW-1133">Transmembrane helix</keyword>
<feature type="transmembrane region" description="Helical" evidence="1">
    <location>
        <begin position="103"/>
        <end position="126"/>
    </location>
</feature>
<keyword evidence="3" id="KW-1185">Reference proteome</keyword>
<gene>
    <name evidence="2" type="ORF">SAMN04515668_4832</name>
</gene>
<sequence>MRVLPRLLALTSGLELLAPSEAAAVPHFDLTPSLTEGVAVLLALALFFVGIPAGLCGVAWRMALAPQRASRPACLWTLYATCWLWLGTLTGAGTVLAPVPVALSAKVVVAALLAVGTAGTYAFFAFRAERAPRGRVASLLESPVG</sequence>
<reference evidence="3" key="1">
    <citation type="submission" date="2016-10" db="EMBL/GenBank/DDBJ databases">
        <authorList>
            <person name="Varghese N."/>
            <person name="Submissions S."/>
        </authorList>
    </citation>
    <scope>NUCLEOTIDE SEQUENCE [LARGE SCALE GENOMIC DNA]</scope>
    <source>
        <strain evidence="3">OR362-8,ATCC BAA-1266,JCM 13504</strain>
    </source>
</reference>
<evidence type="ECO:0000256" key="1">
    <source>
        <dbReference type="SAM" id="Phobius"/>
    </source>
</evidence>
<dbReference type="RefSeq" id="WP_143080407.1">
    <property type="nucleotide sequence ID" value="NZ_FOXS01000010.1"/>
</dbReference>
<evidence type="ECO:0000313" key="2">
    <source>
        <dbReference type="EMBL" id="SFQ82534.1"/>
    </source>
</evidence>
<evidence type="ECO:0000313" key="3">
    <source>
        <dbReference type="Proteomes" id="UP000199029"/>
    </source>
</evidence>